<feature type="domain" description="N-acetyltransferase" evidence="4">
    <location>
        <begin position="4"/>
        <end position="159"/>
    </location>
</feature>
<proteinExistence type="predicted"/>
<dbReference type="SUPFAM" id="SSF55729">
    <property type="entry name" value="Acyl-CoA N-acyltransferases (Nat)"/>
    <property type="match status" value="1"/>
</dbReference>
<feature type="region of interest" description="Disordered" evidence="3">
    <location>
        <begin position="151"/>
        <end position="209"/>
    </location>
</feature>
<comment type="caution">
    <text evidence="5">The sequence shown here is derived from an EMBL/GenBank/DDBJ whole genome shotgun (WGS) entry which is preliminary data.</text>
</comment>
<protein>
    <submittedName>
        <fullName evidence="5">Ribosomal protein S18 acetylase RimI-like enzyme</fullName>
    </submittedName>
</protein>
<dbReference type="InterPro" id="IPR016181">
    <property type="entry name" value="Acyl_CoA_acyltransferase"/>
</dbReference>
<keyword evidence="5" id="KW-0689">Ribosomal protein</keyword>
<dbReference type="Gene3D" id="3.40.630.30">
    <property type="match status" value="1"/>
</dbReference>
<dbReference type="RefSeq" id="WP_183399898.1">
    <property type="nucleotide sequence ID" value="NZ_JACIDS010000004.1"/>
</dbReference>
<dbReference type="Proteomes" id="UP000553963">
    <property type="component" value="Unassembled WGS sequence"/>
</dbReference>
<evidence type="ECO:0000256" key="3">
    <source>
        <dbReference type="SAM" id="MobiDB-lite"/>
    </source>
</evidence>
<evidence type="ECO:0000256" key="2">
    <source>
        <dbReference type="ARBA" id="ARBA00023315"/>
    </source>
</evidence>
<dbReference type="InterPro" id="IPR050832">
    <property type="entry name" value="Bact_Acetyltransf"/>
</dbReference>
<keyword evidence="6" id="KW-1185">Reference proteome</keyword>
<dbReference type="GO" id="GO:0016747">
    <property type="term" value="F:acyltransferase activity, transferring groups other than amino-acyl groups"/>
    <property type="evidence" value="ECO:0007669"/>
    <property type="project" value="InterPro"/>
</dbReference>
<dbReference type="GO" id="GO:0005840">
    <property type="term" value="C:ribosome"/>
    <property type="evidence" value="ECO:0007669"/>
    <property type="project" value="UniProtKB-KW"/>
</dbReference>
<dbReference type="PROSITE" id="PS51186">
    <property type="entry name" value="GNAT"/>
    <property type="match status" value="1"/>
</dbReference>
<keyword evidence="5" id="KW-0687">Ribonucleoprotein</keyword>
<accession>A0A840AUW9</accession>
<sequence length="209" mass="21758">MSDLTLRAITEADLPALIALYAQPSFNKGRVITLDAAKAIFARFAAYPDYAIYFAEADGETVGTFALMIIDNIAHWGTPTAMIENVVIREGLQGRGLGSAMMNAACALAQAKGAYKATLSSNLANERGHAFYEALGFEKHGFSFRLELGEGASPSSSLSRATGEGRGEGLPSLASFDPSVACQQDPHPTSPASGRGEGAVPSLIDGAAS</sequence>
<gene>
    <name evidence="5" type="ORF">GGR25_003303</name>
</gene>
<reference evidence="5 6" key="1">
    <citation type="submission" date="2020-08" db="EMBL/GenBank/DDBJ databases">
        <title>Genomic Encyclopedia of Type Strains, Phase IV (KMG-IV): sequencing the most valuable type-strain genomes for metagenomic binning, comparative biology and taxonomic classification.</title>
        <authorList>
            <person name="Goeker M."/>
        </authorList>
    </citation>
    <scope>NUCLEOTIDE SEQUENCE [LARGE SCALE GENOMIC DNA]</scope>
    <source>
        <strain evidence="5 6">DSM 25966</strain>
    </source>
</reference>
<dbReference type="AlphaFoldDB" id="A0A840AUW9"/>
<dbReference type="EMBL" id="JACIDS010000004">
    <property type="protein sequence ID" value="MBB3932245.1"/>
    <property type="molecule type" value="Genomic_DNA"/>
</dbReference>
<dbReference type="Pfam" id="PF00583">
    <property type="entry name" value="Acetyltransf_1"/>
    <property type="match status" value="1"/>
</dbReference>
<evidence type="ECO:0000313" key="6">
    <source>
        <dbReference type="Proteomes" id="UP000553963"/>
    </source>
</evidence>
<dbReference type="CDD" id="cd04301">
    <property type="entry name" value="NAT_SF"/>
    <property type="match status" value="1"/>
</dbReference>
<evidence type="ECO:0000256" key="1">
    <source>
        <dbReference type="ARBA" id="ARBA00022679"/>
    </source>
</evidence>
<keyword evidence="2" id="KW-0012">Acyltransferase</keyword>
<dbReference type="PANTHER" id="PTHR43877">
    <property type="entry name" value="AMINOALKYLPHOSPHONATE N-ACETYLTRANSFERASE-RELATED-RELATED"/>
    <property type="match status" value="1"/>
</dbReference>
<name>A0A840AUW9_9HYPH</name>
<evidence type="ECO:0000313" key="5">
    <source>
        <dbReference type="EMBL" id="MBB3932245.1"/>
    </source>
</evidence>
<dbReference type="PANTHER" id="PTHR43877:SF1">
    <property type="entry name" value="ACETYLTRANSFERASE"/>
    <property type="match status" value="1"/>
</dbReference>
<organism evidence="5 6">
    <name type="scientific">Kaistia hirudinis</name>
    <dbReference type="NCBI Taxonomy" id="1293440"/>
    <lineage>
        <taxon>Bacteria</taxon>
        <taxon>Pseudomonadati</taxon>
        <taxon>Pseudomonadota</taxon>
        <taxon>Alphaproteobacteria</taxon>
        <taxon>Hyphomicrobiales</taxon>
        <taxon>Kaistiaceae</taxon>
        <taxon>Kaistia</taxon>
    </lineage>
</organism>
<dbReference type="InterPro" id="IPR000182">
    <property type="entry name" value="GNAT_dom"/>
</dbReference>
<evidence type="ECO:0000259" key="4">
    <source>
        <dbReference type="PROSITE" id="PS51186"/>
    </source>
</evidence>
<keyword evidence="1" id="KW-0808">Transferase</keyword>